<proteinExistence type="predicted"/>
<dbReference type="InterPro" id="IPR051533">
    <property type="entry name" value="WaaL-like"/>
</dbReference>
<accession>A0A1R4H880</accession>
<feature type="transmembrane region" description="Helical" evidence="5">
    <location>
        <begin position="330"/>
        <end position="349"/>
    </location>
</feature>
<feature type="transmembrane region" description="Helical" evidence="5">
    <location>
        <begin position="631"/>
        <end position="649"/>
    </location>
</feature>
<sequence>MLFPRNRLRLCFNSVSMLNEQLIIQQPTDYKIAHYGGYRRRALSLMLLAIVCTMVSQYPLAPLWLAGFLLCYGCLLHRYPVIWLFCIPALLLIMDFTPWTGRFFFDEFDLLVLTTVAVQLWQAPQKQTQSLFSKTTRGLFWLYCLCYGISLLRGLLPLQTIDANAFSNYYSYYNSLRVGKGLLWGVLLLPALSYSLQNNPKTTTYWAYGILSGLTGVIIIALVERTLFTGLFDFSSHYRINALFSTMHTGGGHIESYLMLSLPFIAVLFFNASASFISSLYGIGLFISGFYVLLVTFSRGGYIGFAIGFVVFMASLAFQHKDTLKFNGKLLLPLLIVPVIAIPVFKGQLIQQRFSIFSEDKAIRTHHWLDAMNMMDNSLATYLLGMGIGSYPRTYFWLNTENVVPATYKIEREADNQYLRLRGGDALFMGQYVRVAPKTQYRIQADVRSKVENAELSLSICEKSLIYSFRCTNTVLHIKASPNDSAWQHIEQLIDTGAVGATSADIAAGLLTRPVQLALYNANKTGIVIDTDNVKLLDNHGKNRLANGDFSEGTDRWFFATEKHHPWHILNLWVQVLFDQGLLGVVLLVVFLILSLHNSYKKLTCNPFAAIFLSALCAFSVVGWVDSPFDAPRITLLFFLILVFSLANVDSSSGFSTKK</sequence>
<feature type="transmembrane region" description="Helical" evidence="5">
    <location>
        <begin position="572"/>
        <end position="596"/>
    </location>
</feature>
<keyword evidence="2 5" id="KW-0812">Transmembrane</keyword>
<evidence type="ECO:0000256" key="5">
    <source>
        <dbReference type="SAM" id="Phobius"/>
    </source>
</evidence>
<keyword evidence="3 5" id="KW-1133">Transmembrane helix</keyword>
<feature type="transmembrane region" description="Helical" evidence="5">
    <location>
        <begin position="42"/>
        <end position="60"/>
    </location>
</feature>
<organism evidence="7 8">
    <name type="scientific">Crenothrix polyspora</name>
    <dbReference type="NCBI Taxonomy" id="360316"/>
    <lineage>
        <taxon>Bacteria</taxon>
        <taxon>Pseudomonadati</taxon>
        <taxon>Pseudomonadota</taxon>
        <taxon>Gammaproteobacteria</taxon>
        <taxon>Methylococcales</taxon>
        <taxon>Crenotrichaceae</taxon>
        <taxon>Crenothrix</taxon>
    </lineage>
</organism>
<dbReference type="Pfam" id="PF04932">
    <property type="entry name" value="Wzy_C"/>
    <property type="match status" value="1"/>
</dbReference>
<gene>
    <name evidence="7" type="ORF">CRENPOLYSF2_2720005</name>
</gene>
<feature type="transmembrane region" description="Helical" evidence="5">
    <location>
        <begin position="178"/>
        <end position="197"/>
    </location>
</feature>
<protein>
    <recommendedName>
        <fullName evidence="6">O-antigen ligase-related domain-containing protein</fullName>
    </recommendedName>
</protein>
<name>A0A1R4H880_9GAMM</name>
<evidence type="ECO:0000256" key="2">
    <source>
        <dbReference type="ARBA" id="ARBA00022692"/>
    </source>
</evidence>
<keyword evidence="8" id="KW-1185">Reference proteome</keyword>
<dbReference type="AlphaFoldDB" id="A0A1R4H880"/>
<dbReference type="PANTHER" id="PTHR37422:SF13">
    <property type="entry name" value="LIPOPOLYSACCHARIDE BIOSYNTHESIS PROTEIN PA4999-RELATED"/>
    <property type="match status" value="1"/>
</dbReference>
<evidence type="ECO:0000313" key="7">
    <source>
        <dbReference type="EMBL" id="SJM92465.1"/>
    </source>
</evidence>
<dbReference type="EMBL" id="FUKJ01000193">
    <property type="protein sequence ID" value="SJM92465.1"/>
    <property type="molecule type" value="Genomic_DNA"/>
</dbReference>
<dbReference type="Gene3D" id="2.60.120.260">
    <property type="entry name" value="Galactose-binding domain-like"/>
    <property type="match status" value="1"/>
</dbReference>
<evidence type="ECO:0000259" key="6">
    <source>
        <dbReference type="Pfam" id="PF04932"/>
    </source>
</evidence>
<feature type="transmembrane region" description="Helical" evidence="5">
    <location>
        <begin position="140"/>
        <end position="158"/>
    </location>
</feature>
<keyword evidence="4 5" id="KW-0472">Membrane</keyword>
<comment type="subcellular location">
    <subcellularLocation>
        <location evidence="1">Membrane</location>
        <topology evidence="1">Multi-pass membrane protein</topology>
    </subcellularLocation>
</comment>
<evidence type="ECO:0000313" key="8">
    <source>
        <dbReference type="Proteomes" id="UP000195442"/>
    </source>
</evidence>
<dbReference type="InterPro" id="IPR007016">
    <property type="entry name" value="O-antigen_ligase-rel_domated"/>
</dbReference>
<evidence type="ECO:0000256" key="4">
    <source>
        <dbReference type="ARBA" id="ARBA00023136"/>
    </source>
</evidence>
<reference evidence="8" key="1">
    <citation type="submission" date="2017-02" db="EMBL/GenBank/DDBJ databases">
        <authorList>
            <person name="Daims H."/>
        </authorList>
    </citation>
    <scope>NUCLEOTIDE SEQUENCE [LARGE SCALE GENOMIC DNA]</scope>
</reference>
<feature type="transmembrane region" description="Helical" evidence="5">
    <location>
        <begin position="66"/>
        <end position="91"/>
    </location>
</feature>
<dbReference type="Proteomes" id="UP000195442">
    <property type="component" value="Unassembled WGS sequence"/>
</dbReference>
<dbReference type="GO" id="GO:0016020">
    <property type="term" value="C:membrane"/>
    <property type="evidence" value="ECO:0007669"/>
    <property type="project" value="UniProtKB-SubCell"/>
</dbReference>
<feature type="transmembrane region" description="Helical" evidence="5">
    <location>
        <begin position="608"/>
        <end position="625"/>
    </location>
</feature>
<feature type="transmembrane region" description="Helical" evidence="5">
    <location>
        <begin position="300"/>
        <end position="318"/>
    </location>
</feature>
<evidence type="ECO:0000256" key="3">
    <source>
        <dbReference type="ARBA" id="ARBA00022989"/>
    </source>
</evidence>
<feature type="transmembrane region" description="Helical" evidence="5">
    <location>
        <begin position="264"/>
        <end position="294"/>
    </location>
</feature>
<feature type="domain" description="O-antigen ligase-related" evidence="6">
    <location>
        <begin position="286"/>
        <end position="420"/>
    </location>
</feature>
<dbReference type="PANTHER" id="PTHR37422">
    <property type="entry name" value="TEICHURONIC ACID BIOSYNTHESIS PROTEIN TUAE"/>
    <property type="match status" value="1"/>
</dbReference>
<feature type="transmembrane region" description="Helical" evidence="5">
    <location>
        <begin position="203"/>
        <end position="223"/>
    </location>
</feature>
<evidence type="ECO:0000256" key="1">
    <source>
        <dbReference type="ARBA" id="ARBA00004141"/>
    </source>
</evidence>